<dbReference type="CDD" id="cd07993">
    <property type="entry name" value="LPLAT_DHAPAT-like"/>
    <property type="match status" value="1"/>
</dbReference>
<keyword evidence="8" id="KW-1185">Reference proteome</keyword>
<keyword evidence="4" id="KW-0472">Membrane</keyword>
<evidence type="ECO:0000256" key="4">
    <source>
        <dbReference type="ARBA" id="ARBA00023136"/>
    </source>
</evidence>
<dbReference type="GO" id="GO:0008611">
    <property type="term" value="P:ether lipid biosynthetic process"/>
    <property type="evidence" value="ECO:0007669"/>
    <property type="project" value="TreeGrafter"/>
</dbReference>
<dbReference type="InterPro" id="IPR002123">
    <property type="entry name" value="Plipid/glycerol_acylTrfase"/>
</dbReference>
<proteinExistence type="inferred from homology"/>
<dbReference type="PANTHER" id="PTHR12563">
    <property type="entry name" value="GLYCEROL-3-PHOSPHATE ACYLTRANSFERASE"/>
    <property type="match status" value="1"/>
</dbReference>
<protein>
    <submittedName>
        <fullName evidence="9">PlsC domain-containing protein</fullName>
    </submittedName>
</protein>
<keyword evidence="3 6" id="KW-0808">Transferase</keyword>
<name>A0A0N4ZB31_PARTI</name>
<dbReference type="Proteomes" id="UP000038045">
    <property type="component" value="Unplaced"/>
</dbReference>
<dbReference type="GO" id="GO:0006631">
    <property type="term" value="P:fatty acid metabolic process"/>
    <property type="evidence" value="ECO:0007669"/>
    <property type="project" value="TreeGrafter"/>
</dbReference>
<dbReference type="Pfam" id="PF01553">
    <property type="entry name" value="Acyltransferase"/>
    <property type="match status" value="1"/>
</dbReference>
<dbReference type="GO" id="GO:0016287">
    <property type="term" value="F:glycerone-phosphate O-acyltransferase activity"/>
    <property type="evidence" value="ECO:0007669"/>
    <property type="project" value="TreeGrafter"/>
</dbReference>
<dbReference type="GO" id="GO:0031966">
    <property type="term" value="C:mitochondrial membrane"/>
    <property type="evidence" value="ECO:0007669"/>
    <property type="project" value="TreeGrafter"/>
</dbReference>
<evidence type="ECO:0000256" key="3">
    <source>
        <dbReference type="ARBA" id="ARBA00022679"/>
    </source>
</evidence>
<dbReference type="WBParaSite" id="PTRK_0000474400.1">
    <property type="protein sequence ID" value="PTRK_0000474400.1"/>
    <property type="gene ID" value="PTRK_0000474400"/>
</dbReference>
<dbReference type="InterPro" id="IPR041728">
    <property type="entry name" value="GPAT/DHAPAT_LPLAT"/>
</dbReference>
<accession>A0A0N4ZB31</accession>
<dbReference type="STRING" id="131310.A0A0N4ZB31"/>
<comment type="subcellular location">
    <subcellularLocation>
        <location evidence="1">Endomembrane system</location>
        <topology evidence="1">Peripheral membrane protein</topology>
    </subcellularLocation>
</comment>
<evidence type="ECO:0000256" key="2">
    <source>
        <dbReference type="ARBA" id="ARBA00007937"/>
    </source>
</evidence>
<dbReference type="GO" id="GO:0005778">
    <property type="term" value="C:peroxisomal membrane"/>
    <property type="evidence" value="ECO:0007669"/>
    <property type="project" value="TreeGrafter"/>
</dbReference>
<feature type="domain" description="Phospholipid/glycerol acyltransferase" evidence="7">
    <location>
        <begin position="138"/>
        <end position="267"/>
    </location>
</feature>
<keyword evidence="5 6" id="KW-0012">Acyltransferase</keyword>
<dbReference type="PANTHER" id="PTHR12563:SF17">
    <property type="entry name" value="DIHYDROXYACETONE PHOSPHATE ACYLTRANSFERASE"/>
    <property type="match status" value="1"/>
</dbReference>
<sequence length="692" mass="81012">MESYGRIVDNEKYINILKVLRDNGGPYNWIRETKNFAKNTSEFHTTDIGRNKAIKEVLSSYSVKNTIREVALKNNQDVENVTQDANDILYNMAQNFNLTVVRIVGYTLMKIFDVVLDGVYINNKEMEILKELIKENPIVFMPTHKSYLDFLLLSIVCYDQNITLPCIAAGMDFQNSAFIGETLRLCGAFFLKRSFGNDKLYWSIFSEYVKVQIRYPDRPMEYFVEGTRSRTQKSLFPKYGLLQMVIEPFLKNNVYDIQIVPVSINYDRVMEEILYGYELLGFPKPKESTSSLFEARSILKERYGNVYITFGNPISTRNFFGTRLDRLNISSSPNQCTNFNNDVRKQIRELAHVIIKKHNENSISTIFPIISFSILQIWNENISNEKLSIKYNDLLKRVIMYWELFKKLKINTYHQHATINLEVRYQISLHKNLFSNIEIDGYDSFEITLSEFNIDKEVQRKNLIPHNSVVHIVLQNYANQLAHHFVDMGIIGTIFCIDNSTDNDNVCILGYEEVYQKYVRYKELLRYEFVYVPGEEKNDFQKALKRLEMIRICSINKNIIINDITQLKLITKIIESFIHGFINVTKIIKQISGQCLTDKELLTICQLHIGKEVISKTYMYTQNVSADFIKNVINSLKHQHIIVKKDNIKNEMFINSNGINELIKFFKSSKYFKKYVLEEIIYESNTFIVSKI</sequence>
<dbReference type="SUPFAM" id="SSF69593">
    <property type="entry name" value="Glycerol-3-phosphate (1)-acyltransferase"/>
    <property type="match status" value="1"/>
</dbReference>
<dbReference type="GO" id="GO:0008654">
    <property type="term" value="P:phospholipid biosynthetic process"/>
    <property type="evidence" value="ECO:0007669"/>
    <property type="project" value="TreeGrafter"/>
</dbReference>
<organism evidence="8 9">
    <name type="scientific">Parastrongyloides trichosuri</name>
    <name type="common">Possum-specific nematode worm</name>
    <dbReference type="NCBI Taxonomy" id="131310"/>
    <lineage>
        <taxon>Eukaryota</taxon>
        <taxon>Metazoa</taxon>
        <taxon>Ecdysozoa</taxon>
        <taxon>Nematoda</taxon>
        <taxon>Chromadorea</taxon>
        <taxon>Rhabditida</taxon>
        <taxon>Tylenchina</taxon>
        <taxon>Panagrolaimomorpha</taxon>
        <taxon>Strongyloidoidea</taxon>
        <taxon>Strongyloididae</taxon>
        <taxon>Parastrongyloides</taxon>
    </lineage>
</organism>
<dbReference type="GO" id="GO:0012505">
    <property type="term" value="C:endomembrane system"/>
    <property type="evidence" value="ECO:0007669"/>
    <property type="project" value="UniProtKB-SubCell"/>
</dbReference>
<dbReference type="GO" id="GO:0019432">
    <property type="term" value="P:triglyceride biosynthetic process"/>
    <property type="evidence" value="ECO:0007669"/>
    <property type="project" value="TreeGrafter"/>
</dbReference>
<reference evidence="9" key="1">
    <citation type="submission" date="2017-02" db="UniProtKB">
        <authorList>
            <consortium name="WormBaseParasite"/>
        </authorList>
    </citation>
    <scope>IDENTIFICATION</scope>
</reference>
<evidence type="ECO:0000313" key="9">
    <source>
        <dbReference type="WBParaSite" id="PTRK_0000474400.1"/>
    </source>
</evidence>
<evidence type="ECO:0000256" key="1">
    <source>
        <dbReference type="ARBA" id="ARBA00004184"/>
    </source>
</evidence>
<dbReference type="SMART" id="SM00563">
    <property type="entry name" value="PlsC"/>
    <property type="match status" value="1"/>
</dbReference>
<dbReference type="InterPro" id="IPR022284">
    <property type="entry name" value="GPAT/DHAPAT"/>
</dbReference>
<evidence type="ECO:0000256" key="6">
    <source>
        <dbReference type="PIRNR" id="PIRNR000437"/>
    </source>
</evidence>
<dbReference type="Pfam" id="PF19277">
    <property type="entry name" value="GPAT_C"/>
    <property type="match status" value="1"/>
</dbReference>
<dbReference type="PIRSF" id="PIRSF000437">
    <property type="entry name" value="GPAT_DHAPAT"/>
    <property type="match status" value="1"/>
</dbReference>
<dbReference type="GO" id="GO:0004366">
    <property type="term" value="F:glycerol-3-phosphate O-acyltransferase activity"/>
    <property type="evidence" value="ECO:0007669"/>
    <property type="project" value="TreeGrafter"/>
</dbReference>
<dbReference type="InterPro" id="IPR045520">
    <property type="entry name" value="GPAT/DHAPAT_C"/>
</dbReference>
<dbReference type="AlphaFoldDB" id="A0A0N4ZB31"/>
<comment type="similarity">
    <text evidence="2 6">Belongs to the GPAT/DAPAT family.</text>
</comment>
<evidence type="ECO:0000259" key="7">
    <source>
        <dbReference type="SMART" id="SM00563"/>
    </source>
</evidence>
<evidence type="ECO:0000313" key="8">
    <source>
        <dbReference type="Proteomes" id="UP000038045"/>
    </source>
</evidence>
<evidence type="ECO:0000256" key="5">
    <source>
        <dbReference type="ARBA" id="ARBA00023315"/>
    </source>
</evidence>